<dbReference type="Proteomes" id="UP000651452">
    <property type="component" value="Unassembled WGS sequence"/>
</dbReference>
<proteinExistence type="predicted"/>
<reference evidence="3" key="2">
    <citation type="submission" date="2020-09" db="EMBL/GenBank/DDBJ databases">
        <title>Reference genome assembly for Australian Ascochyta lentis isolate Al4.</title>
        <authorList>
            <person name="Lee R.C."/>
            <person name="Farfan-Caceres L.M."/>
            <person name="Debler J.W."/>
            <person name="Williams A.H."/>
            <person name="Henares B.M."/>
        </authorList>
    </citation>
    <scope>NUCLEOTIDE SEQUENCE</scope>
    <source>
        <strain evidence="3">Al4</strain>
    </source>
</reference>
<feature type="compositionally biased region" description="Polar residues" evidence="1">
    <location>
        <begin position="29"/>
        <end position="39"/>
    </location>
</feature>
<feature type="compositionally biased region" description="Polar residues" evidence="1">
    <location>
        <begin position="96"/>
        <end position="106"/>
    </location>
</feature>
<organism evidence="3 4">
    <name type="scientific">Ascochyta lentis</name>
    <dbReference type="NCBI Taxonomy" id="205686"/>
    <lineage>
        <taxon>Eukaryota</taxon>
        <taxon>Fungi</taxon>
        <taxon>Dikarya</taxon>
        <taxon>Ascomycota</taxon>
        <taxon>Pezizomycotina</taxon>
        <taxon>Dothideomycetes</taxon>
        <taxon>Pleosporomycetidae</taxon>
        <taxon>Pleosporales</taxon>
        <taxon>Pleosporineae</taxon>
        <taxon>Didymellaceae</taxon>
        <taxon>Ascochyta</taxon>
    </lineage>
</organism>
<protein>
    <submittedName>
        <fullName evidence="3">Uncharacterized protein</fullName>
    </submittedName>
</protein>
<feature type="transmembrane region" description="Helical" evidence="2">
    <location>
        <begin position="335"/>
        <end position="355"/>
    </location>
</feature>
<gene>
    <name evidence="3" type="ORF">EKO04_006426</name>
</gene>
<keyword evidence="2" id="KW-1133">Transmembrane helix</keyword>
<keyword evidence="2" id="KW-0472">Membrane</keyword>
<dbReference type="EMBL" id="RZGK01000011">
    <property type="protein sequence ID" value="KAF9695499.1"/>
    <property type="molecule type" value="Genomic_DNA"/>
</dbReference>
<keyword evidence="4" id="KW-1185">Reference proteome</keyword>
<keyword evidence="2" id="KW-0812">Transmembrane</keyword>
<comment type="caution">
    <text evidence="3">The sequence shown here is derived from an EMBL/GenBank/DDBJ whole genome shotgun (WGS) entry which is preliminary data.</text>
</comment>
<feature type="compositionally biased region" description="Basic and acidic residues" evidence="1">
    <location>
        <begin position="10"/>
        <end position="25"/>
    </location>
</feature>
<accession>A0A8H7MGI1</accession>
<dbReference type="OrthoDB" id="10464360at2759"/>
<feature type="region of interest" description="Disordered" evidence="1">
    <location>
        <begin position="1"/>
        <end position="158"/>
    </location>
</feature>
<evidence type="ECO:0000256" key="1">
    <source>
        <dbReference type="SAM" id="MobiDB-lite"/>
    </source>
</evidence>
<evidence type="ECO:0000313" key="3">
    <source>
        <dbReference type="EMBL" id="KAF9695499.1"/>
    </source>
</evidence>
<dbReference type="AlphaFoldDB" id="A0A8H7MGI1"/>
<name>A0A8H7MGI1_9PLEO</name>
<sequence length="359" mass="39093">MSDSQPQRTILEKRNKTLGRLESHPDTSAGPSTDGTDGSTPRLLSLPKPGPIESSPEPSPDMVSGNAEALQNQIPAQTNIRPSRNAFARPIDRSGFESSAEGSDNNVPPAVHSSGPNNFSGVPPLTSVDLKEDKSIPHTPSPSTLSNAKPPPYAIAPAEGGFDFELHTEPPHANEIAATQATAHPPSTNTLQPRSTPDLQAQTSISSLRAAFYPRPTLIVPTSNTAPHPQVQLREHIPTNLPTREEPPAPTTIARIQRSLTRVFRTQNPPANEAAAVEMNVLSPSADVPRLARDGEAAEQRMRSEERRRWETEGLDRERVRGVTEEWRRQRQFKIWMPVCGIAGVMLFAVIYVAVTRGE</sequence>
<reference evidence="3" key="1">
    <citation type="submission" date="2018-12" db="EMBL/GenBank/DDBJ databases">
        <authorList>
            <person name="Syme R.A."/>
            <person name="Farfan-Caceres L."/>
            <person name="Lichtenzveig J."/>
        </authorList>
    </citation>
    <scope>NUCLEOTIDE SEQUENCE</scope>
    <source>
        <strain evidence="3">Al4</strain>
    </source>
</reference>
<feature type="compositionally biased region" description="Polar residues" evidence="1">
    <location>
        <begin position="69"/>
        <end position="82"/>
    </location>
</feature>
<evidence type="ECO:0000256" key="2">
    <source>
        <dbReference type="SAM" id="Phobius"/>
    </source>
</evidence>
<evidence type="ECO:0000313" key="4">
    <source>
        <dbReference type="Proteomes" id="UP000651452"/>
    </source>
</evidence>